<dbReference type="OMA" id="GWGMQIA"/>
<evidence type="ECO:0000313" key="16">
    <source>
        <dbReference type="Proteomes" id="UP000277928"/>
    </source>
</evidence>
<organism evidence="15 16">
    <name type="scientific">Litomosoides sigmodontis</name>
    <name type="common">Filarial nematode worm</name>
    <dbReference type="NCBI Taxonomy" id="42156"/>
    <lineage>
        <taxon>Eukaryota</taxon>
        <taxon>Metazoa</taxon>
        <taxon>Ecdysozoa</taxon>
        <taxon>Nematoda</taxon>
        <taxon>Chromadorea</taxon>
        <taxon>Rhabditida</taxon>
        <taxon>Spirurina</taxon>
        <taxon>Spiruromorpha</taxon>
        <taxon>Filarioidea</taxon>
        <taxon>Onchocercidae</taxon>
        <taxon>Litomosoides</taxon>
    </lineage>
</organism>
<comment type="pathway">
    <text evidence="3 8">Protein modification; protein ubiquitination.</text>
</comment>
<accession>A0A3P6TIJ2</accession>
<dbReference type="InterPro" id="IPR035983">
    <property type="entry name" value="Hect_E3_ubiquitin_ligase"/>
</dbReference>
<dbReference type="UniPathway" id="UPA00143"/>
<dbReference type="PANTHER" id="PTHR11254">
    <property type="entry name" value="HECT DOMAIN UBIQUITIN-PROTEIN LIGASE"/>
    <property type="match status" value="1"/>
</dbReference>
<keyword evidence="16" id="KW-1185">Reference proteome</keyword>
<dbReference type="PROSITE" id="PS50020">
    <property type="entry name" value="WW_DOMAIN_2"/>
    <property type="match status" value="3"/>
</dbReference>
<feature type="domain" description="WW" evidence="13">
    <location>
        <begin position="249"/>
        <end position="277"/>
    </location>
</feature>
<dbReference type="GO" id="GO:0045879">
    <property type="term" value="P:negative regulation of smoothened signaling pathway"/>
    <property type="evidence" value="ECO:0007669"/>
    <property type="project" value="UniProtKB-ARBA"/>
</dbReference>
<dbReference type="AlphaFoldDB" id="A0A3P6TIJ2"/>
<evidence type="ECO:0000256" key="3">
    <source>
        <dbReference type="ARBA" id="ARBA00004906"/>
    </source>
</evidence>
<dbReference type="Pfam" id="PF00168">
    <property type="entry name" value="C2"/>
    <property type="match status" value="1"/>
</dbReference>
<feature type="domain" description="WW" evidence="13">
    <location>
        <begin position="337"/>
        <end position="370"/>
    </location>
</feature>
<dbReference type="FunFam" id="2.20.70.10:FF:000037">
    <property type="entry name" value="E3 ubiquitin-protein ligase nedd-4"/>
    <property type="match status" value="1"/>
</dbReference>
<dbReference type="STRING" id="42156.A0A3P6TIJ2"/>
<comment type="subcellular location">
    <subcellularLocation>
        <location evidence="2">Cytoplasm</location>
    </subcellularLocation>
</comment>
<dbReference type="GO" id="GO:0061630">
    <property type="term" value="F:ubiquitin protein ligase activity"/>
    <property type="evidence" value="ECO:0007669"/>
    <property type="project" value="UniProtKB-EC"/>
</dbReference>
<dbReference type="Gene3D" id="3.30.2410.10">
    <property type="entry name" value="Hect, E3 ligase catalytic domain"/>
    <property type="match status" value="1"/>
</dbReference>
<evidence type="ECO:0000256" key="2">
    <source>
        <dbReference type="ARBA" id="ARBA00004496"/>
    </source>
</evidence>
<evidence type="ECO:0000259" key="12">
    <source>
        <dbReference type="PROSITE" id="PS50004"/>
    </source>
</evidence>
<evidence type="ECO:0000256" key="6">
    <source>
        <dbReference type="ARBA" id="ARBA00022737"/>
    </source>
</evidence>
<dbReference type="CDD" id="cd00078">
    <property type="entry name" value="HECTc"/>
    <property type="match status" value="1"/>
</dbReference>
<feature type="domain" description="C2" evidence="12">
    <location>
        <begin position="2"/>
        <end position="131"/>
    </location>
</feature>
<dbReference type="PROSITE" id="PS50237">
    <property type="entry name" value="HECT"/>
    <property type="match status" value="1"/>
</dbReference>
<dbReference type="PROSITE" id="PS01159">
    <property type="entry name" value="WW_DOMAIN_1"/>
    <property type="match status" value="3"/>
</dbReference>
<evidence type="ECO:0000313" key="15">
    <source>
        <dbReference type="EMBL" id="VDK83149.1"/>
    </source>
</evidence>
<sequence length="813" mass="94144">MSPSEATGGQVYGLPETEEDTELLRVKVVKAERLSKRDIFGVCDPYAVILLKRDGSNSAIDKAQTKTRRKTREPVWNEEFVFRVVRKNCILTVQIFDERRIVGFALHIFVIILTEELNFLMLIHCRIGPIFGNRYFTYFEWTRDDFLGMVEIDLAQVRIPHELIGIPVPEASYILSARSHRFYSSVRGSVRLSLSYITSAQQATERNSSNDNGDWEQLSGSSLVSRQGPSCLPEESKNLATKQKKHVVGWEERQDANGRTFYVNHISRTTQWMRPTRSGIESELDETEQENALRRNYESRWQGSSEEHVEDNIANLEAGLRTKFESGGCVDPNDGRGLLPQGWDMQVAPNGRTFFIDHIHKTTTWIDPRDGQASTTSYLKEVRSDELGELPAGWEKRFHADGRIFYIDHNTRRTQWEDPRFDNTNIAGPAVPYSRDYKCKYEYLRSHLPKSPTSIKCEITVRRIQLFEDSYRQIMKLSPNLLRAKLWIEFENETGLDYGGVAREWFYLLSHDIFNPYYGLFEYSATDNYTLQINPHSETCNPEHLSYFHFIGRVIGIAIYHGKLLDAFFIRPFYKMMLGKPITLNDMESVDNEYFNSLIYIKDNNPEDLDLHFAVDEDVFGQMNSVELRDGGAEEKVTDTNKDEYIDLIIKWRFVSRVEEQMKALMKGVHELIPPNLLSIFDPNELELLVCGLQKIDVKDWKDNTLYKGGYSPSHPVIQNFWKCLLAFNNEMRARLLQFVTGTSRVPMNGFRELYGSNGPQKFTIERWGSTDMLPRAHTCFNRIDLPPYTNFHEMKERLTTAVENSEIFSGVD</sequence>
<keyword evidence="7 8" id="KW-0833">Ubl conjugation pathway</keyword>
<dbReference type="SMART" id="SM00119">
    <property type="entry name" value="HECTc"/>
    <property type="match status" value="1"/>
</dbReference>
<dbReference type="EMBL" id="UYRX01000507">
    <property type="protein sequence ID" value="VDK83149.1"/>
    <property type="molecule type" value="Genomic_DNA"/>
</dbReference>
<keyword evidence="4" id="KW-0963">Cytoplasm</keyword>
<dbReference type="SUPFAM" id="SSF49562">
    <property type="entry name" value="C2 domain (Calcium/lipid-binding domain, CaLB)"/>
    <property type="match status" value="1"/>
</dbReference>
<dbReference type="Gene3D" id="2.20.70.10">
    <property type="match status" value="2"/>
</dbReference>
<evidence type="ECO:0000256" key="7">
    <source>
        <dbReference type="ARBA" id="ARBA00022786"/>
    </source>
</evidence>
<dbReference type="InterPro" id="IPR035892">
    <property type="entry name" value="C2_domain_sf"/>
</dbReference>
<evidence type="ECO:0000256" key="4">
    <source>
        <dbReference type="ARBA" id="ARBA00022490"/>
    </source>
</evidence>
<dbReference type="OrthoDB" id="423283at2759"/>
<feature type="domain" description="WW" evidence="13">
    <location>
        <begin position="388"/>
        <end position="421"/>
    </location>
</feature>
<proteinExistence type="predicted"/>
<feature type="region of interest" description="Disordered" evidence="11">
    <location>
        <begin position="203"/>
        <end position="238"/>
    </location>
</feature>
<gene>
    <name evidence="15" type="ORF">NLS_LOCUS6079</name>
</gene>
<protein>
    <recommendedName>
        <fullName evidence="8">E3 ubiquitin-protein ligase</fullName>
        <ecNumber evidence="8">2.3.2.26</ecNumber>
    </recommendedName>
</protein>
<evidence type="ECO:0000256" key="10">
    <source>
        <dbReference type="PROSITE-ProRule" id="PRU00104"/>
    </source>
</evidence>
<dbReference type="Gene3D" id="3.90.1750.10">
    <property type="entry name" value="Hect, E3 ligase catalytic domains"/>
    <property type="match status" value="1"/>
</dbReference>
<dbReference type="GO" id="GO:0005737">
    <property type="term" value="C:cytoplasm"/>
    <property type="evidence" value="ECO:0007669"/>
    <property type="project" value="UniProtKB-SubCell"/>
</dbReference>
<evidence type="ECO:0000256" key="5">
    <source>
        <dbReference type="ARBA" id="ARBA00022679"/>
    </source>
</evidence>
<evidence type="ECO:0000256" key="9">
    <source>
        <dbReference type="PIRSR" id="PIRSR001569-1"/>
    </source>
</evidence>
<evidence type="ECO:0000259" key="13">
    <source>
        <dbReference type="PROSITE" id="PS50020"/>
    </source>
</evidence>
<feature type="active site" description="Glycyl thioester intermediate" evidence="9 10">
    <location>
        <position position="780"/>
    </location>
</feature>
<dbReference type="Gene3D" id="3.30.2160.10">
    <property type="entry name" value="Hect, E3 ligase catalytic domain"/>
    <property type="match status" value="1"/>
</dbReference>
<dbReference type="InterPro" id="IPR050409">
    <property type="entry name" value="E3_ubiq-protein_ligase"/>
</dbReference>
<evidence type="ECO:0000256" key="8">
    <source>
        <dbReference type="PIRNR" id="PIRNR001569"/>
    </source>
</evidence>
<dbReference type="Pfam" id="PF00397">
    <property type="entry name" value="WW"/>
    <property type="match status" value="3"/>
</dbReference>
<reference evidence="15 16" key="1">
    <citation type="submission" date="2018-08" db="EMBL/GenBank/DDBJ databases">
        <authorList>
            <person name="Laetsch R D."/>
            <person name="Stevens L."/>
            <person name="Kumar S."/>
            <person name="Blaxter L. M."/>
        </authorList>
    </citation>
    <scope>NUCLEOTIDE SEQUENCE [LARGE SCALE GENOMIC DNA]</scope>
</reference>
<dbReference type="FunFam" id="3.30.2410.10:FF:000001">
    <property type="entry name" value="E3 ubiquitin-protein ligase NEDD4-like"/>
    <property type="match status" value="1"/>
</dbReference>
<evidence type="ECO:0000256" key="11">
    <source>
        <dbReference type="SAM" id="MobiDB-lite"/>
    </source>
</evidence>
<dbReference type="SUPFAM" id="SSF51045">
    <property type="entry name" value="WW domain"/>
    <property type="match status" value="3"/>
</dbReference>
<dbReference type="SMART" id="SM00239">
    <property type="entry name" value="C2"/>
    <property type="match status" value="1"/>
</dbReference>
<evidence type="ECO:0000256" key="1">
    <source>
        <dbReference type="ARBA" id="ARBA00000885"/>
    </source>
</evidence>
<dbReference type="FunFam" id="3.30.2160.10:FF:000001">
    <property type="entry name" value="E3 ubiquitin-protein ligase NEDD4-like"/>
    <property type="match status" value="1"/>
</dbReference>
<dbReference type="InterPro" id="IPR000569">
    <property type="entry name" value="HECT_dom"/>
</dbReference>
<dbReference type="EC" id="2.3.2.26" evidence="8"/>
<dbReference type="GO" id="GO:0006511">
    <property type="term" value="P:ubiquitin-dependent protein catabolic process"/>
    <property type="evidence" value="ECO:0007669"/>
    <property type="project" value="InterPro"/>
</dbReference>
<dbReference type="InterPro" id="IPR001202">
    <property type="entry name" value="WW_dom"/>
</dbReference>
<dbReference type="InterPro" id="IPR000008">
    <property type="entry name" value="C2_dom"/>
</dbReference>
<dbReference type="PANTHER" id="PTHR11254:SF440">
    <property type="entry name" value="E3 UBIQUITIN-PROTEIN LIGASE NEDD-4"/>
    <property type="match status" value="1"/>
</dbReference>
<evidence type="ECO:0000259" key="14">
    <source>
        <dbReference type="PROSITE" id="PS50237"/>
    </source>
</evidence>
<feature type="compositionally biased region" description="Polar residues" evidence="11">
    <location>
        <begin position="203"/>
        <end position="228"/>
    </location>
</feature>
<dbReference type="GO" id="GO:0016567">
    <property type="term" value="P:protein ubiquitination"/>
    <property type="evidence" value="ECO:0007669"/>
    <property type="project" value="UniProtKB-UniPathway"/>
</dbReference>
<dbReference type="SUPFAM" id="SSF56204">
    <property type="entry name" value="Hect, E3 ligase catalytic domain"/>
    <property type="match status" value="1"/>
</dbReference>
<dbReference type="SMART" id="SM00456">
    <property type="entry name" value="WW"/>
    <property type="match status" value="3"/>
</dbReference>
<dbReference type="InterPro" id="IPR024928">
    <property type="entry name" value="E3_ub_ligase_SMURF1"/>
</dbReference>
<dbReference type="Pfam" id="PF00632">
    <property type="entry name" value="HECT"/>
    <property type="match status" value="1"/>
</dbReference>
<comment type="catalytic activity">
    <reaction evidence="1 8">
        <text>S-ubiquitinyl-[E2 ubiquitin-conjugating enzyme]-L-cysteine + [acceptor protein]-L-lysine = [E2 ubiquitin-conjugating enzyme]-L-cysteine + N(6)-ubiquitinyl-[acceptor protein]-L-lysine.</text>
        <dbReference type="EC" id="2.3.2.26"/>
    </reaction>
</comment>
<dbReference type="PROSITE" id="PS50004">
    <property type="entry name" value="C2"/>
    <property type="match status" value="1"/>
</dbReference>
<dbReference type="FunFam" id="3.90.1750.10:FF:000001">
    <property type="entry name" value="E3 ubiquitin-protein ligase NEDD4-like"/>
    <property type="match status" value="1"/>
</dbReference>
<name>A0A3P6TIJ2_LITSI</name>
<dbReference type="Proteomes" id="UP000277928">
    <property type="component" value="Unassembled WGS sequence"/>
</dbReference>
<dbReference type="GO" id="GO:0048814">
    <property type="term" value="P:regulation of dendrite morphogenesis"/>
    <property type="evidence" value="ECO:0007669"/>
    <property type="project" value="TreeGrafter"/>
</dbReference>
<keyword evidence="6" id="KW-0677">Repeat</keyword>
<dbReference type="Gene3D" id="2.60.40.150">
    <property type="entry name" value="C2 domain"/>
    <property type="match status" value="1"/>
</dbReference>
<dbReference type="GO" id="GO:0048260">
    <property type="term" value="P:positive regulation of receptor-mediated endocytosis"/>
    <property type="evidence" value="ECO:0007669"/>
    <property type="project" value="UniProtKB-ARBA"/>
</dbReference>
<dbReference type="PIRSF" id="PIRSF001569">
    <property type="entry name" value="E3_ub_ligase_SMURF1"/>
    <property type="match status" value="1"/>
</dbReference>
<dbReference type="InterPro" id="IPR036020">
    <property type="entry name" value="WW_dom_sf"/>
</dbReference>
<keyword evidence="5 8" id="KW-0808">Transferase</keyword>
<feature type="domain" description="HECT" evidence="14">
    <location>
        <begin position="478"/>
        <end position="812"/>
    </location>
</feature>
<dbReference type="CDD" id="cd00201">
    <property type="entry name" value="WW"/>
    <property type="match status" value="3"/>
</dbReference>
<dbReference type="GO" id="GO:0019871">
    <property type="term" value="F:sodium channel inhibitor activity"/>
    <property type="evidence" value="ECO:0007669"/>
    <property type="project" value="TreeGrafter"/>
</dbReference>
<dbReference type="FunFam" id="2.20.70.10:FF:000017">
    <property type="entry name" value="E3 ubiquitin-protein ligase"/>
    <property type="match status" value="1"/>
</dbReference>